<feature type="transmembrane region" description="Helical" evidence="1">
    <location>
        <begin position="126"/>
        <end position="150"/>
    </location>
</feature>
<evidence type="ECO:0000256" key="1">
    <source>
        <dbReference type="SAM" id="Phobius"/>
    </source>
</evidence>
<proteinExistence type="predicted"/>
<keyword evidence="1" id="KW-0472">Membrane</keyword>
<organism evidence="2 3">
    <name type="scientific">Sinosporangium album</name>
    <dbReference type="NCBI Taxonomy" id="504805"/>
    <lineage>
        <taxon>Bacteria</taxon>
        <taxon>Bacillati</taxon>
        <taxon>Actinomycetota</taxon>
        <taxon>Actinomycetes</taxon>
        <taxon>Streptosporangiales</taxon>
        <taxon>Streptosporangiaceae</taxon>
        <taxon>Sinosporangium</taxon>
    </lineage>
</organism>
<evidence type="ECO:0008006" key="4">
    <source>
        <dbReference type="Google" id="ProtNLM"/>
    </source>
</evidence>
<feature type="transmembrane region" description="Helical" evidence="1">
    <location>
        <begin position="29"/>
        <end position="48"/>
    </location>
</feature>
<feature type="transmembrane region" description="Helical" evidence="1">
    <location>
        <begin position="68"/>
        <end position="86"/>
    </location>
</feature>
<gene>
    <name evidence="2" type="ORF">SAMN05421505_120140</name>
</gene>
<dbReference type="AlphaFoldDB" id="A0A1G8EKE5"/>
<dbReference type="EMBL" id="FNCN01000020">
    <property type="protein sequence ID" value="SDH70405.1"/>
    <property type="molecule type" value="Genomic_DNA"/>
</dbReference>
<protein>
    <recommendedName>
        <fullName evidence="4">PAP2 superfamily protein</fullName>
    </recommendedName>
</protein>
<keyword evidence="1" id="KW-0812">Transmembrane</keyword>
<name>A0A1G8EKE5_9ACTN</name>
<dbReference type="STRING" id="504805.SAMN05421505_120140"/>
<feature type="transmembrane region" description="Helical" evidence="1">
    <location>
        <begin position="92"/>
        <end position="114"/>
    </location>
</feature>
<evidence type="ECO:0000313" key="3">
    <source>
        <dbReference type="Proteomes" id="UP000198923"/>
    </source>
</evidence>
<keyword evidence="3" id="KW-1185">Reference proteome</keyword>
<sequence>MTEVLAPAHWVMGLPLAVGAAADGWAGVAWGLVPTVGCGGVGALVITAGVRSGRFGDRHLTVRSQRPLLIGVVVGLVVAALAVLVVFGAPMVMVACVAVMLATLAVVGPITLWWKVSFHTAVSAGSVVMLAEVLPPVWVYAVGAVVVAAIGWSRVALADHTAGQVVAGGAAGAGASWVTLAVLL</sequence>
<keyword evidence="1" id="KW-1133">Transmembrane helix</keyword>
<feature type="transmembrane region" description="Helical" evidence="1">
    <location>
        <begin position="162"/>
        <end position="183"/>
    </location>
</feature>
<reference evidence="2 3" key="1">
    <citation type="submission" date="2016-10" db="EMBL/GenBank/DDBJ databases">
        <authorList>
            <person name="de Groot N.N."/>
        </authorList>
    </citation>
    <scope>NUCLEOTIDE SEQUENCE [LARGE SCALE GENOMIC DNA]</scope>
    <source>
        <strain evidence="2 3">CPCC 201354</strain>
    </source>
</reference>
<accession>A0A1G8EKE5</accession>
<evidence type="ECO:0000313" key="2">
    <source>
        <dbReference type="EMBL" id="SDH70405.1"/>
    </source>
</evidence>
<dbReference type="Proteomes" id="UP000198923">
    <property type="component" value="Unassembled WGS sequence"/>
</dbReference>